<evidence type="ECO:0000256" key="5">
    <source>
        <dbReference type="SAM" id="Phobius"/>
    </source>
</evidence>
<feature type="transmembrane region" description="Helical" evidence="5">
    <location>
        <begin position="170"/>
        <end position="191"/>
    </location>
</feature>
<evidence type="ECO:0000313" key="8">
    <source>
        <dbReference type="Proteomes" id="UP000267096"/>
    </source>
</evidence>
<feature type="domain" description="ABC-2 type transporter transmembrane" evidence="6">
    <location>
        <begin position="94"/>
        <end position="271"/>
    </location>
</feature>
<name>A0A0M3KFZ0_ANISI</name>
<dbReference type="InterPro" id="IPR013525">
    <property type="entry name" value="ABC2_TM"/>
</dbReference>
<dbReference type="EMBL" id="UYRR01036979">
    <property type="protein sequence ID" value="VDK68603.1"/>
    <property type="molecule type" value="Genomic_DNA"/>
</dbReference>
<proteinExistence type="predicted"/>
<feature type="transmembrane region" description="Helical" evidence="5">
    <location>
        <begin position="115"/>
        <end position="136"/>
    </location>
</feature>
<reference evidence="7 8" key="2">
    <citation type="submission" date="2018-11" db="EMBL/GenBank/DDBJ databases">
        <authorList>
            <consortium name="Pathogen Informatics"/>
        </authorList>
    </citation>
    <scope>NUCLEOTIDE SEQUENCE [LARGE SCALE GENOMIC DNA]</scope>
</reference>
<evidence type="ECO:0000256" key="2">
    <source>
        <dbReference type="ARBA" id="ARBA00022692"/>
    </source>
</evidence>
<evidence type="ECO:0000313" key="9">
    <source>
        <dbReference type="WBParaSite" id="ASIM_0001990201-mRNA-1"/>
    </source>
</evidence>
<keyword evidence="4 5" id="KW-0472">Membrane</keyword>
<evidence type="ECO:0000256" key="4">
    <source>
        <dbReference type="ARBA" id="ARBA00023136"/>
    </source>
</evidence>
<dbReference type="WBParaSite" id="ASIM_0001990201-mRNA-1">
    <property type="protein sequence ID" value="ASIM_0001990201-mRNA-1"/>
    <property type="gene ID" value="ASIM_0001990201"/>
</dbReference>
<dbReference type="GO" id="GO:0016020">
    <property type="term" value="C:membrane"/>
    <property type="evidence" value="ECO:0007669"/>
    <property type="project" value="UniProtKB-SubCell"/>
</dbReference>
<gene>
    <name evidence="7" type="ORF">ASIM_LOCUS19288</name>
</gene>
<feature type="transmembrane region" description="Helical" evidence="5">
    <location>
        <begin position="143"/>
        <end position="164"/>
    </location>
</feature>
<evidence type="ECO:0000256" key="1">
    <source>
        <dbReference type="ARBA" id="ARBA00004141"/>
    </source>
</evidence>
<dbReference type="AlphaFoldDB" id="A0A0M3KFZ0"/>
<reference evidence="9" key="1">
    <citation type="submission" date="2017-02" db="UniProtKB">
        <authorList>
            <consortium name="WormBaseParasite"/>
        </authorList>
    </citation>
    <scope>IDENTIFICATION</scope>
</reference>
<evidence type="ECO:0000256" key="3">
    <source>
        <dbReference type="ARBA" id="ARBA00022989"/>
    </source>
</evidence>
<evidence type="ECO:0000313" key="7">
    <source>
        <dbReference type="EMBL" id="VDK68603.1"/>
    </source>
</evidence>
<dbReference type="Pfam" id="PF12698">
    <property type="entry name" value="ABC2_membrane_3"/>
    <property type="match status" value="1"/>
</dbReference>
<keyword evidence="8" id="KW-1185">Reference proteome</keyword>
<evidence type="ECO:0000259" key="6">
    <source>
        <dbReference type="Pfam" id="PF12698"/>
    </source>
</evidence>
<keyword evidence="2 5" id="KW-0812">Transmembrane</keyword>
<protein>
    <submittedName>
        <fullName evidence="9">ABC transporter permease</fullName>
    </submittedName>
</protein>
<dbReference type="OrthoDB" id="10255969at2759"/>
<feature type="transmembrane region" description="Helical" evidence="5">
    <location>
        <begin position="203"/>
        <end position="224"/>
    </location>
</feature>
<dbReference type="GO" id="GO:0140359">
    <property type="term" value="F:ABC-type transporter activity"/>
    <property type="evidence" value="ECO:0007669"/>
    <property type="project" value="InterPro"/>
</dbReference>
<accession>A0A0M3KFZ0</accession>
<comment type="subcellular location">
    <subcellularLocation>
        <location evidence="1">Membrane</location>
        <topology evidence="1">Multi-pass membrane protein</topology>
    </subcellularLocation>
</comment>
<sequence length="312" mass="35107">MNAGQLAPSIIPLQFKNQLSGFSNNVTRIVNAIPDYTIRAIPAEDDMSRVIIDTPKVLPPLGVAIVAENRTANQTSVEAFFNAKARHGPVIALSLQLLTPLSPFTYWISMILSDLFIYSLACSLFLVIFSVSGWMLEHKADVALLWLLYFWCWLPFIYIVSFLIDQAPKAYAALITYSAVVPIVALILKFIMGVYLPKIQPVYHTMCLLLLPPYAMSYGFWIIIGYEISPLLMNVLTAAEDGMDHASIYSWDQLGRILTLMAVSGVVYWAVLMAIQTRRIARFFHALWRIPYRSSSVSDEVVTLFGNRIHGY</sequence>
<feature type="transmembrane region" description="Helical" evidence="5">
    <location>
        <begin position="257"/>
        <end position="275"/>
    </location>
</feature>
<dbReference type="Proteomes" id="UP000267096">
    <property type="component" value="Unassembled WGS sequence"/>
</dbReference>
<organism evidence="9">
    <name type="scientific">Anisakis simplex</name>
    <name type="common">Herring worm</name>
    <dbReference type="NCBI Taxonomy" id="6269"/>
    <lineage>
        <taxon>Eukaryota</taxon>
        <taxon>Metazoa</taxon>
        <taxon>Ecdysozoa</taxon>
        <taxon>Nematoda</taxon>
        <taxon>Chromadorea</taxon>
        <taxon>Rhabditida</taxon>
        <taxon>Spirurina</taxon>
        <taxon>Ascaridomorpha</taxon>
        <taxon>Ascaridoidea</taxon>
        <taxon>Anisakidae</taxon>
        <taxon>Anisakis</taxon>
        <taxon>Anisakis simplex complex</taxon>
    </lineage>
</organism>
<keyword evidence="3 5" id="KW-1133">Transmembrane helix</keyword>